<accession>A0A067SUR0</accession>
<proteinExistence type="predicted"/>
<dbReference type="HOGENOM" id="CLU_1046011_0_0_1"/>
<gene>
    <name evidence="1" type="ORF">GALMADRAFT_141035</name>
</gene>
<organism evidence="1 2">
    <name type="scientific">Galerina marginata (strain CBS 339.88)</name>
    <dbReference type="NCBI Taxonomy" id="685588"/>
    <lineage>
        <taxon>Eukaryota</taxon>
        <taxon>Fungi</taxon>
        <taxon>Dikarya</taxon>
        <taxon>Basidiomycota</taxon>
        <taxon>Agaricomycotina</taxon>
        <taxon>Agaricomycetes</taxon>
        <taxon>Agaricomycetidae</taxon>
        <taxon>Agaricales</taxon>
        <taxon>Agaricineae</taxon>
        <taxon>Strophariaceae</taxon>
        <taxon>Galerina</taxon>
    </lineage>
</organism>
<dbReference type="EMBL" id="KL142382">
    <property type="protein sequence ID" value="KDR74680.1"/>
    <property type="molecule type" value="Genomic_DNA"/>
</dbReference>
<name>A0A067SUR0_GALM3</name>
<sequence length="266" mass="29629">MTPCTFGSSSTSQPGLGYVVISRPQTATFRVLGRHFCLSNLDLLETPERSLEHQICVWLGPDLNETSVYLIWPGRGIYSIGPPLSASNPSRMINLGTGNGAVMNCEPPNNVALELLHINPTPCFLFIQQWGEEYTTIQDEAKSLSFTSYAHIAITDFLSYLEKQKQVPGDAIQSSALEAWYNQTVDALSREAQEKFLFDPTLLLAGIIQNLGTRIKVINNFDIATEELIFIPMVFIRNWGKYLMEELISDSGKELCVKNLLESSTS</sequence>
<evidence type="ECO:0000313" key="1">
    <source>
        <dbReference type="EMBL" id="KDR74680.1"/>
    </source>
</evidence>
<evidence type="ECO:0000313" key="2">
    <source>
        <dbReference type="Proteomes" id="UP000027222"/>
    </source>
</evidence>
<keyword evidence="2" id="KW-1185">Reference proteome</keyword>
<protein>
    <submittedName>
        <fullName evidence="1">Uncharacterized protein</fullName>
    </submittedName>
</protein>
<dbReference type="Proteomes" id="UP000027222">
    <property type="component" value="Unassembled WGS sequence"/>
</dbReference>
<reference evidence="2" key="1">
    <citation type="journal article" date="2014" name="Proc. Natl. Acad. Sci. U.S.A.">
        <title>Extensive sampling of basidiomycete genomes demonstrates inadequacy of the white-rot/brown-rot paradigm for wood decay fungi.</title>
        <authorList>
            <person name="Riley R."/>
            <person name="Salamov A.A."/>
            <person name="Brown D.W."/>
            <person name="Nagy L.G."/>
            <person name="Floudas D."/>
            <person name="Held B.W."/>
            <person name="Levasseur A."/>
            <person name="Lombard V."/>
            <person name="Morin E."/>
            <person name="Otillar R."/>
            <person name="Lindquist E.A."/>
            <person name="Sun H."/>
            <person name="LaButti K.M."/>
            <person name="Schmutz J."/>
            <person name="Jabbour D."/>
            <person name="Luo H."/>
            <person name="Baker S.E."/>
            <person name="Pisabarro A.G."/>
            <person name="Walton J.D."/>
            <person name="Blanchette R.A."/>
            <person name="Henrissat B."/>
            <person name="Martin F."/>
            <person name="Cullen D."/>
            <person name="Hibbett D.S."/>
            <person name="Grigoriev I.V."/>
        </authorList>
    </citation>
    <scope>NUCLEOTIDE SEQUENCE [LARGE SCALE GENOMIC DNA]</scope>
    <source>
        <strain evidence="2">CBS 339.88</strain>
    </source>
</reference>
<dbReference type="AlphaFoldDB" id="A0A067SUR0"/>